<proteinExistence type="predicted"/>
<name>A0A150G2E0_GONPE</name>
<dbReference type="Proteomes" id="UP000075714">
    <property type="component" value="Unassembled WGS sequence"/>
</dbReference>
<gene>
    <name evidence="3" type="ORF">GPECTOR_83g287</name>
</gene>
<keyword evidence="4" id="KW-1185">Reference proteome</keyword>
<evidence type="ECO:0000313" key="4">
    <source>
        <dbReference type="Proteomes" id="UP000075714"/>
    </source>
</evidence>
<evidence type="ECO:0000313" key="3">
    <source>
        <dbReference type="EMBL" id="KXZ43675.1"/>
    </source>
</evidence>
<feature type="region of interest" description="Disordered" evidence="1">
    <location>
        <begin position="365"/>
        <end position="398"/>
    </location>
</feature>
<reference evidence="4" key="1">
    <citation type="journal article" date="2016" name="Nat. Commun.">
        <title>The Gonium pectorale genome demonstrates co-option of cell cycle regulation during the evolution of multicellularity.</title>
        <authorList>
            <person name="Hanschen E.R."/>
            <person name="Marriage T.N."/>
            <person name="Ferris P.J."/>
            <person name="Hamaji T."/>
            <person name="Toyoda A."/>
            <person name="Fujiyama A."/>
            <person name="Neme R."/>
            <person name="Noguchi H."/>
            <person name="Minakuchi Y."/>
            <person name="Suzuki M."/>
            <person name="Kawai-Toyooka H."/>
            <person name="Smith D.R."/>
            <person name="Sparks H."/>
            <person name="Anderson J."/>
            <person name="Bakaric R."/>
            <person name="Luria V."/>
            <person name="Karger A."/>
            <person name="Kirschner M.W."/>
            <person name="Durand P.M."/>
            <person name="Michod R.E."/>
            <person name="Nozaki H."/>
            <person name="Olson B.J."/>
        </authorList>
    </citation>
    <scope>NUCLEOTIDE SEQUENCE [LARGE SCALE GENOMIC DNA]</scope>
    <source>
        <strain evidence="4">NIES-2863</strain>
    </source>
</reference>
<sequence length="398" mass="39575">MPRSATDDFALALGLTSAVVLLEAALYFPRWDLLLAGAGRPGAKPGAVGLDLRTGQVEQLLSADSLAAMLVLQQACFVAAQVVRGRGGSSSAGAAAGAPTDVGLVLVRETAKELLQRGLIFTFLAAWLTDRAFEAGADDTLLLPPLAAALAALTGGGAIGGAAAGGGEVYLTDAVRLATAALMTATLAPPVFNEAEALRLGVASNLALVSVEAAARAEEQAEHERRRSASAGAVAAGAGAATGGAARTAAAEAGAGMTAIPGLALGPTTDAAGEESGGYDEGRDDVETDALLREYRLIEALGRCTSTGPPRLTYGLTLLRGLLRFGSVNLVFALTGNLAATLFASALPNLLLLAYVRTGPKVLLERPAPAAGPGGGGGDAGSGPAAGADGTGRQSDQR</sequence>
<organism evidence="3 4">
    <name type="scientific">Gonium pectorale</name>
    <name type="common">Green alga</name>
    <dbReference type="NCBI Taxonomy" id="33097"/>
    <lineage>
        <taxon>Eukaryota</taxon>
        <taxon>Viridiplantae</taxon>
        <taxon>Chlorophyta</taxon>
        <taxon>core chlorophytes</taxon>
        <taxon>Chlorophyceae</taxon>
        <taxon>CS clade</taxon>
        <taxon>Chlamydomonadales</taxon>
        <taxon>Volvocaceae</taxon>
        <taxon>Gonium</taxon>
    </lineage>
</organism>
<keyword evidence="2" id="KW-0812">Transmembrane</keyword>
<dbReference type="EMBL" id="LSYV01000084">
    <property type="protein sequence ID" value="KXZ43675.1"/>
    <property type="molecule type" value="Genomic_DNA"/>
</dbReference>
<protein>
    <submittedName>
        <fullName evidence="3">Uncharacterized protein</fullName>
    </submittedName>
</protein>
<keyword evidence="2" id="KW-1133">Transmembrane helix</keyword>
<accession>A0A150G2E0</accession>
<evidence type="ECO:0000256" key="2">
    <source>
        <dbReference type="SAM" id="Phobius"/>
    </source>
</evidence>
<keyword evidence="2" id="KW-0472">Membrane</keyword>
<feature type="compositionally biased region" description="Gly residues" evidence="1">
    <location>
        <begin position="372"/>
        <end position="381"/>
    </location>
</feature>
<dbReference type="OrthoDB" id="544909at2759"/>
<feature type="transmembrane region" description="Helical" evidence="2">
    <location>
        <begin position="330"/>
        <end position="356"/>
    </location>
</feature>
<comment type="caution">
    <text evidence="3">The sequence shown here is derived from an EMBL/GenBank/DDBJ whole genome shotgun (WGS) entry which is preliminary data.</text>
</comment>
<evidence type="ECO:0000256" key="1">
    <source>
        <dbReference type="SAM" id="MobiDB-lite"/>
    </source>
</evidence>
<dbReference type="AlphaFoldDB" id="A0A150G2E0"/>